<name>A0A521AMH7_9SPHI</name>
<accession>A0A521AMH7</accession>
<feature type="transmembrane region" description="Helical" evidence="2">
    <location>
        <begin position="63"/>
        <end position="82"/>
    </location>
</feature>
<keyword evidence="2" id="KW-1133">Transmembrane helix</keyword>
<evidence type="ECO:0000256" key="1">
    <source>
        <dbReference type="ARBA" id="ARBA00007430"/>
    </source>
</evidence>
<evidence type="ECO:0000313" key="4">
    <source>
        <dbReference type="EMBL" id="SMO36009.1"/>
    </source>
</evidence>
<dbReference type="SUPFAM" id="SSF53335">
    <property type="entry name" value="S-adenosyl-L-methionine-dependent methyltransferases"/>
    <property type="match status" value="1"/>
</dbReference>
<evidence type="ECO:0000313" key="5">
    <source>
        <dbReference type="Proteomes" id="UP000315971"/>
    </source>
</evidence>
<dbReference type="Pfam" id="PF13727">
    <property type="entry name" value="CoA_binding_3"/>
    <property type="match status" value="1"/>
</dbReference>
<evidence type="ECO:0000256" key="2">
    <source>
        <dbReference type="SAM" id="Phobius"/>
    </source>
</evidence>
<proteinExistence type="inferred from homology"/>
<feature type="transmembrane region" description="Helical" evidence="2">
    <location>
        <begin position="130"/>
        <end position="149"/>
    </location>
</feature>
<dbReference type="OrthoDB" id="9803111at2"/>
<reference evidence="4 5" key="1">
    <citation type="submission" date="2017-05" db="EMBL/GenBank/DDBJ databases">
        <authorList>
            <person name="Varghese N."/>
            <person name="Submissions S."/>
        </authorList>
    </citation>
    <scope>NUCLEOTIDE SEQUENCE [LARGE SCALE GENOMIC DNA]</scope>
    <source>
        <strain evidence="4 5">DSM 21342</strain>
    </source>
</reference>
<gene>
    <name evidence="4" type="ORF">SAMN06265350_101266</name>
</gene>
<protein>
    <submittedName>
        <fullName evidence="4">NDP-sugar epimerase, includes UDP-GlcNAc-inverting 4,6-dehydratase FlaA1 and capsular polysaccharide biosynthesis protein EpsC</fullName>
    </submittedName>
</protein>
<sequence length="652" mass="74127">MFTLSSSSKVKKVASFTFRLSTFRFVPTWIIFFIDNFLSSLSFVFAFVLYFDFNKNDLIAHEGLKHLFITNLLVSLFIFSRIKTYTSIIRLTSLQDLLGIFLAAISNVLLLVFLKLVLNILNVSFELPMSVILCHFLILFFLLVSYRFLVKFTFQSLTAEYSSALKPVIVFGAGDCGRMAEQLINQEKRGGMKVVAFIDDDPNKVGKTIEGVKIYNARNDLNELIKKYRVEQVIFSIQHLEAKRKREVVDLCLLNNVKVVYVPSVKKWINGEFNINQLRKIKIEELLERDVIQINNYSIFEQISDKKILITGAAGSIGSEIVRQVFSYNPKVVVLCDIAETALYNVELELKEIFPDKVFQSVIVDIKNFEKMECVFKKYTPDYVFHAAAYKHVPMMEKYPAEAILNNVGGTKVVADLAIKYGVKKFVMISTDKAVNPTNVMGASKRIAEIYIQSLDDFLSHNQTQPTTKFITTRFGNVLGSNGSVIPRFKEQIEKGGPVTVTHPDINRYFMTIPEACQLVLEAGTMGNGGEIFVFDMGESVKIVDLAKKMIQLSGLTYDKDIQIVYTGLRPGEKLYEETLTAFEHCEKNQHEKIMIAKVKKYPFVQIVAQIEELLSNAATNNDNLTVQKMKQIVPEYKSRQSVFEVLDAVML</sequence>
<keyword evidence="2" id="KW-0812">Transmembrane</keyword>
<dbReference type="InterPro" id="IPR003869">
    <property type="entry name" value="Polysac_CapD-like"/>
</dbReference>
<organism evidence="4 5">
    <name type="scientific">Solitalea koreensis</name>
    <dbReference type="NCBI Taxonomy" id="543615"/>
    <lineage>
        <taxon>Bacteria</taxon>
        <taxon>Pseudomonadati</taxon>
        <taxon>Bacteroidota</taxon>
        <taxon>Sphingobacteriia</taxon>
        <taxon>Sphingobacteriales</taxon>
        <taxon>Sphingobacteriaceae</taxon>
        <taxon>Solitalea</taxon>
    </lineage>
</organism>
<feature type="domain" description="Polysaccharide biosynthesis protein CapD-like" evidence="3">
    <location>
        <begin position="308"/>
        <end position="598"/>
    </location>
</feature>
<keyword evidence="5" id="KW-1185">Reference proteome</keyword>
<comment type="similarity">
    <text evidence="1">Belongs to the polysaccharide synthase family.</text>
</comment>
<dbReference type="AlphaFoldDB" id="A0A521AMH7"/>
<dbReference type="InterPro" id="IPR029063">
    <property type="entry name" value="SAM-dependent_MTases_sf"/>
</dbReference>
<dbReference type="PANTHER" id="PTHR43318">
    <property type="entry name" value="UDP-N-ACETYLGLUCOSAMINE 4,6-DEHYDRATASE"/>
    <property type="match status" value="1"/>
</dbReference>
<dbReference type="EMBL" id="FXSZ01000001">
    <property type="protein sequence ID" value="SMO36009.1"/>
    <property type="molecule type" value="Genomic_DNA"/>
</dbReference>
<dbReference type="InterPro" id="IPR036291">
    <property type="entry name" value="NAD(P)-bd_dom_sf"/>
</dbReference>
<dbReference type="CDD" id="cd05237">
    <property type="entry name" value="UDP_invert_4-6DH_SDR_e"/>
    <property type="match status" value="1"/>
</dbReference>
<feature type="transmembrane region" description="Helical" evidence="2">
    <location>
        <begin position="29"/>
        <end position="51"/>
    </location>
</feature>
<dbReference type="InterPro" id="IPR051203">
    <property type="entry name" value="Polysaccharide_Synthase-Rel"/>
</dbReference>
<dbReference type="Gene3D" id="3.40.50.720">
    <property type="entry name" value="NAD(P)-binding Rossmann-like Domain"/>
    <property type="match status" value="2"/>
</dbReference>
<keyword evidence="2" id="KW-0472">Membrane</keyword>
<dbReference type="Pfam" id="PF02719">
    <property type="entry name" value="Polysacc_synt_2"/>
    <property type="match status" value="1"/>
</dbReference>
<dbReference type="SUPFAM" id="SSF51735">
    <property type="entry name" value="NAD(P)-binding Rossmann-fold domains"/>
    <property type="match status" value="1"/>
</dbReference>
<dbReference type="Proteomes" id="UP000315971">
    <property type="component" value="Unassembled WGS sequence"/>
</dbReference>
<feature type="transmembrane region" description="Helical" evidence="2">
    <location>
        <begin position="97"/>
        <end position="118"/>
    </location>
</feature>
<dbReference type="PANTHER" id="PTHR43318:SF1">
    <property type="entry name" value="POLYSACCHARIDE BIOSYNTHESIS PROTEIN EPSC-RELATED"/>
    <property type="match status" value="1"/>
</dbReference>
<dbReference type="RefSeq" id="WP_142600805.1">
    <property type="nucleotide sequence ID" value="NZ_FXSZ01000001.1"/>
</dbReference>
<evidence type="ECO:0000259" key="3">
    <source>
        <dbReference type="Pfam" id="PF02719"/>
    </source>
</evidence>